<feature type="domain" description="Pseudouridine synthase I TruA alpha/beta" evidence="9">
    <location>
        <begin position="8"/>
        <end position="98"/>
    </location>
</feature>
<dbReference type="FunFam" id="3.30.70.580:FF:000001">
    <property type="entry name" value="tRNA pseudouridine synthase A"/>
    <property type="match status" value="1"/>
</dbReference>
<dbReference type="PANTHER" id="PTHR11142">
    <property type="entry name" value="PSEUDOURIDYLATE SYNTHASE"/>
    <property type="match status" value="1"/>
</dbReference>
<keyword evidence="2 4" id="KW-0819">tRNA processing</keyword>
<evidence type="ECO:0000313" key="10">
    <source>
        <dbReference type="EMBL" id="MBI3539830.1"/>
    </source>
</evidence>
<dbReference type="InterPro" id="IPR020094">
    <property type="entry name" value="TruA/RsuA/RluB/E/F_N"/>
</dbReference>
<proteinExistence type="inferred from homology"/>
<evidence type="ECO:0000256" key="2">
    <source>
        <dbReference type="ARBA" id="ARBA00022694"/>
    </source>
</evidence>
<feature type="binding site" evidence="4 6">
    <location>
        <position position="110"/>
    </location>
    <ligand>
        <name>substrate</name>
    </ligand>
</feature>
<dbReference type="HAMAP" id="MF_00171">
    <property type="entry name" value="TruA"/>
    <property type="match status" value="1"/>
</dbReference>
<dbReference type="CDD" id="cd02570">
    <property type="entry name" value="PseudoU_synth_EcTruA"/>
    <property type="match status" value="1"/>
</dbReference>
<dbReference type="PANTHER" id="PTHR11142:SF0">
    <property type="entry name" value="TRNA PSEUDOURIDINE SYNTHASE-LIKE 1"/>
    <property type="match status" value="1"/>
</dbReference>
<keyword evidence="3 4" id="KW-0413">Isomerase</keyword>
<dbReference type="AlphaFoldDB" id="A0A9D6LA61"/>
<dbReference type="Gene3D" id="3.30.70.660">
    <property type="entry name" value="Pseudouridine synthase I, catalytic domain, C-terminal subdomain"/>
    <property type="match status" value="1"/>
</dbReference>
<dbReference type="Proteomes" id="UP000807850">
    <property type="component" value="Unassembled WGS sequence"/>
</dbReference>
<evidence type="ECO:0000256" key="8">
    <source>
        <dbReference type="SAM" id="MobiDB-lite"/>
    </source>
</evidence>
<comment type="caution">
    <text evidence="4">Lacks conserved residue(s) required for the propagation of feature annotation.</text>
</comment>
<accession>A0A9D6LA61</accession>
<reference evidence="10" key="1">
    <citation type="submission" date="2020-07" db="EMBL/GenBank/DDBJ databases">
        <title>Huge and variable diversity of episymbiotic CPR bacteria and DPANN archaea in groundwater ecosystems.</title>
        <authorList>
            <person name="He C.Y."/>
            <person name="Keren R."/>
            <person name="Whittaker M."/>
            <person name="Farag I.F."/>
            <person name="Doudna J."/>
            <person name="Cate J.H.D."/>
            <person name="Banfield J.F."/>
        </authorList>
    </citation>
    <scope>NUCLEOTIDE SEQUENCE</scope>
    <source>
        <strain evidence="10">NC_groundwater_928_Pr1_S-0.2um_72_17</strain>
    </source>
</reference>
<dbReference type="InterPro" id="IPR020103">
    <property type="entry name" value="PsdUridine_synth_cat_dom_sf"/>
</dbReference>
<evidence type="ECO:0000259" key="9">
    <source>
        <dbReference type="Pfam" id="PF01416"/>
    </source>
</evidence>
<comment type="similarity">
    <text evidence="1 4 7">Belongs to the tRNA pseudouridine synthase TruA family.</text>
</comment>
<gene>
    <name evidence="4 10" type="primary">truA</name>
    <name evidence="10" type="ORF">HY076_06115</name>
</gene>
<dbReference type="InterPro" id="IPR001406">
    <property type="entry name" value="PsdUridine_synth_TruA"/>
</dbReference>
<comment type="caution">
    <text evidence="10">The sequence shown here is derived from an EMBL/GenBank/DDBJ whole genome shotgun (WGS) entry which is preliminary data.</text>
</comment>
<dbReference type="Pfam" id="PF01416">
    <property type="entry name" value="PseudoU_synth_1"/>
    <property type="match status" value="2"/>
</dbReference>
<name>A0A9D6LA61_UNCEI</name>
<sequence length="247" mass="27081">MRTVKLTVAYDGTAFHGWQRQPDRRTVQGVLEESLAAILGESIGITGAGRTDAGCHARGQVASFVTGSRLPVYALPPTLNRALPGDVRVRAAEEAGEGFNARRSAIARRYAYRLLNEDDLLHERYAWHPRRAVRPDALERATRVLEGEHDFSVFRATGSTPAEPRGAGSRATGRAWEGGVQRDLVADHFLYHMVRGIVGTALAVQDERDPAAAMRERVASRDRARSGATAPPQGLTLEEVFYPEEAR</sequence>
<dbReference type="InterPro" id="IPR020095">
    <property type="entry name" value="PsdUridine_synth_TruA_C"/>
</dbReference>
<evidence type="ECO:0000256" key="7">
    <source>
        <dbReference type="RuleBase" id="RU003792"/>
    </source>
</evidence>
<feature type="compositionally biased region" description="Basic and acidic residues" evidence="8">
    <location>
        <begin position="216"/>
        <end position="225"/>
    </location>
</feature>
<dbReference type="SUPFAM" id="SSF55120">
    <property type="entry name" value="Pseudouridine synthase"/>
    <property type="match status" value="1"/>
</dbReference>
<protein>
    <recommendedName>
        <fullName evidence="4">tRNA pseudouridine synthase A</fullName>
        <ecNumber evidence="4">5.4.99.12</ecNumber>
    </recommendedName>
    <alternativeName>
        <fullName evidence="4">tRNA pseudouridine(38-40) synthase</fullName>
    </alternativeName>
    <alternativeName>
        <fullName evidence="4">tRNA pseudouridylate synthase I</fullName>
    </alternativeName>
    <alternativeName>
        <fullName evidence="4">tRNA-uridine isomerase I</fullName>
    </alternativeName>
</protein>
<dbReference type="EMBL" id="JACQAY010000196">
    <property type="protein sequence ID" value="MBI3539830.1"/>
    <property type="molecule type" value="Genomic_DNA"/>
</dbReference>
<organism evidence="10 11">
    <name type="scientific">Eiseniibacteriota bacterium</name>
    <dbReference type="NCBI Taxonomy" id="2212470"/>
    <lineage>
        <taxon>Bacteria</taxon>
        <taxon>Candidatus Eiseniibacteriota</taxon>
    </lineage>
</organism>
<evidence type="ECO:0000313" key="11">
    <source>
        <dbReference type="Proteomes" id="UP000807850"/>
    </source>
</evidence>
<comment type="function">
    <text evidence="4">Formation of pseudouridine at positions 38, 39 and 40 in the anticodon stem and loop of transfer RNAs.</text>
</comment>
<dbReference type="GO" id="GO:0003723">
    <property type="term" value="F:RNA binding"/>
    <property type="evidence" value="ECO:0007669"/>
    <property type="project" value="InterPro"/>
</dbReference>
<dbReference type="NCBIfam" id="TIGR00071">
    <property type="entry name" value="hisT_truA"/>
    <property type="match status" value="1"/>
</dbReference>
<dbReference type="EC" id="5.4.99.12" evidence="4"/>
<evidence type="ECO:0000256" key="1">
    <source>
        <dbReference type="ARBA" id="ARBA00009375"/>
    </source>
</evidence>
<dbReference type="InterPro" id="IPR020097">
    <property type="entry name" value="PsdUridine_synth_TruA_a/b_dom"/>
</dbReference>
<feature type="active site" description="Nucleophile" evidence="4 5">
    <location>
        <position position="52"/>
    </location>
</feature>
<dbReference type="GO" id="GO:0031119">
    <property type="term" value="P:tRNA pseudouridine synthesis"/>
    <property type="evidence" value="ECO:0007669"/>
    <property type="project" value="UniProtKB-UniRule"/>
</dbReference>
<feature type="region of interest" description="Disordered" evidence="8">
    <location>
        <begin position="216"/>
        <end position="247"/>
    </location>
</feature>
<dbReference type="PIRSF" id="PIRSF001430">
    <property type="entry name" value="tRNA_psdUrid_synth"/>
    <property type="match status" value="1"/>
</dbReference>
<evidence type="ECO:0000256" key="3">
    <source>
        <dbReference type="ARBA" id="ARBA00023235"/>
    </source>
</evidence>
<comment type="catalytic activity">
    <reaction evidence="4 7">
        <text>uridine(38/39/40) in tRNA = pseudouridine(38/39/40) in tRNA</text>
        <dbReference type="Rhea" id="RHEA:22376"/>
        <dbReference type="Rhea" id="RHEA-COMP:10085"/>
        <dbReference type="Rhea" id="RHEA-COMP:10087"/>
        <dbReference type="ChEBI" id="CHEBI:65314"/>
        <dbReference type="ChEBI" id="CHEBI:65315"/>
        <dbReference type="EC" id="5.4.99.12"/>
    </reaction>
</comment>
<evidence type="ECO:0000256" key="5">
    <source>
        <dbReference type="PIRSR" id="PIRSR001430-1"/>
    </source>
</evidence>
<comment type="subunit">
    <text evidence="4">Homodimer.</text>
</comment>
<dbReference type="GO" id="GO:0160147">
    <property type="term" value="F:tRNA pseudouridine(38-40) synthase activity"/>
    <property type="evidence" value="ECO:0007669"/>
    <property type="project" value="UniProtKB-EC"/>
</dbReference>
<evidence type="ECO:0000256" key="4">
    <source>
        <dbReference type="HAMAP-Rule" id="MF_00171"/>
    </source>
</evidence>
<evidence type="ECO:0000256" key="6">
    <source>
        <dbReference type="PIRSR" id="PIRSR001430-2"/>
    </source>
</evidence>
<dbReference type="Gene3D" id="3.30.70.580">
    <property type="entry name" value="Pseudouridine synthase I, catalytic domain, N-terminal subdomain"/>
    <property type="match status" value="1"/>
</dbReference>
<feature type="domain" description="Pseudouridine synthase I TruA alpha/beta" evidence="9">
    <location>
        <begin position="141"/>
        <end position="243"/>
    </location>
</feature>